<reference evidence="2 3" key="1">
    <citation type="submission" date="2016-03" db="EMBL/GenBank/DDBJ databases">
        <title>Cyphomyrmex costatus WGS genome.</title>
        <authorList>
            <person name="Nygaard S."/>
            <person name="Hu H."/>
            <person name="Boomsma J."/>
            <person name="Zhang G."/>
        </authorList>
    </citation>
    <scope>NUCLEOTIDE SEQUENCE [LARGE SCALE GENOMIC DNA]</scope>
    <source>
        <strain evidence="2">MS0001</strain>
        <tissue evidence="2">Whole body</tissue>
    </source>
</reference>
<feature type="region of interest" description="Disordered" evidence="1">
    <location>
        <begin position="92"/>
        <end position="142"/>
    </location>
</feature>
<dbReference type="EMBL" id="KQ976749">
    <property type="protein sequence ID" value="KYN08742.1"/>
    <property type="molecule type" value="Genomic_DNA"/>
</dbReference>
<dbReference type="Proteomes" id="UP000078542">
    <property type="component" value="Unassembled WGS sequence"/>
</dbReference>
<gene>
    <name evidence="2" type="ORF">ALC62_00198</name>
</gene>
<sequence>MRSAMSRPNFHEHLADTSREIMTVALLARTLPIFTGPVLSLPATCRPRERMMTKNAALPANKSAFNVVARRTRRVLAGSTKGTIALCVSMPPTPLLHRCCPPPPPRGGWQRRRAPSPPSGADGGATERHRRRRPQPIDSHNR</sequence>
<evidence type="ECO:0000256" key="1">
    <source>
        <dbReference type="SAM" id="MobiDB-lite"/>
    </source>
</evidence>
<evidence type="ECO:0000313" key="3">
    <source>
        <dbReference type="Proteomes" id="UP000078542"/>
    </source>
</evidence>
<organism evidence="2 3">
    <name type="scientific">Cyphomyrmex costatus</name>
    <dbReference type="NCBI Taxonomy" id="456900"/>
    <lineage>
        <taxon>Eukaryota</taxon>
        <taxon>Metazoa</taxon>
        <taxon>Ecdysozoa</taxon>
        <taxon>Arthropoda</taxon>
        <taxon>Hexapoda</taxon>
        <taxon>Insecta</taxon>
        <taxon>Pterygota</taxon>
        <taxon>Neoptera</taxon>
        <taxon>Endopterygota</taxon>
        <taxon>Hymenoptera</taxon>
        <taxon>Apocrita</taxon>
        <taxon>Aculeata</taxon>
        <taxon>Formicoidea</taxon>
        <taxon>Formicidae</taxon>
        <taxon>Myrmicinae</taxon>
        <taxon>Cyphomyrmex</taxon>
    </lineage>
</organism>
<proteinExistence type="predicted"/>
<dbReference type="AlphaFoldDB" id="A0A195D7A9"/>
<name>A0A195D7A9_9HYME</name>
<accession>A0A195D7A9</accession>
<protein>
    <submittedName>
        <fullName evidence="2">Uncharacterized protein</fullName>
    </submittedName>
</protein>
<keyword evidence="3" id="KW-1185">Reference proteome</keyword>
<evidence type="ECO:0000313" key="2">
    <source>
        <dbReference type="EMBL" id="KYN08742.1"/>
    </source>
</evidence>